<reference evidence="3 4" key="1">
    <citation type="submission" date="2016-10" db="EMBL/GenBank/DDBJ databases">
        <authorList>
            <person name="de Groot N.N."/>
        </authorList>
    </citation>
    <scope>NUCLEOTIDE SEQUENCE [LARGE SCALE GENOMIC DNA]</scope>
    <source>
        <strain evidence="3 4">DSM 23310</strain>
    </source>
</reference>
<dbReference type="Pfam" id="PF01832">
    <property type="entry name" value="Glucosaminidase"/>
    <property type="match status" value="1"/>
</dbReference>
<dbReference type="Proteomes" id="UP000198828">
    <property type="component" value="Unassembled WGS sequence"/>
</dbReference>
<evidence type="ECO:0000259" key="2">
    <source>
        <dbReference type="SMART" id="SM00646"/>
    </source>
</evidence>
<evidence type="ECO:0000256" key="1">
    <source>
        <dbReference type="ARBA" id="ARBA00022801"/>
    </source>
</evidence>
<dbReference type="GO" id="GO:0004040">
    <property type="term" value="F:amidase activity"/>
    <property type="evidence" value="ECO:0007669"/>
    <property type="project" value="InterPro"/>
</dbReference>
<evidence type="ECO:0000313" key="4">
    <source>
        <dbReference type="Proteomes" id="UP000198828"/>
    </source>
</evidence>
<dbReference type="GO" id="GO:0009253">
    <property type="term" value="P:peptidoglycan catabolic process"/>
    <property type="evidence" value="ECO:0007669"/>
    <property type="project" value="InterPro"/>
</dbReference>
<dbReference type="CDD" id="cd02696">
    <property type="entry name" value="MurNAc-LAA"/>
    <property type="match status" value="1"/>
</dbReference>
<sequence>MKVFLDAGHGGKDPGALGNGLREKDINLSVALKIGDILKSHGINVGYSRTTDVFVELQDRATMANNFGADVFASIHCNAFGDSSAQGVETYSYPGSMSGRDLAKAIQDSIIASGVYTKDRGIKTANFAVLRLTNMPAALVELAFITNPQDAGILRNRQDDLALAVARGILDYLNIKYVEGTSNSRSGLPILSKPTATIEQMKKWAESKRANQKFIDLAPLFYDISVKAGVNPVVAYCQSAKETGYMKFGGVLDISFNNPCGMKVSAGGGDKDPNAHKRFKNWEEGIQAQVDHLALYAGAPGYPKADTPDPRHFSYLKGTAKTVEELGGKWAPSQSYGTDIVKMMKELESIKVSEAEEKELDKIKISLHGKLIEIKGIYKDKTNYIPVRFLEKLGYRISWDDKSKTVIIEYKEG</sequence>
<proteinExistence type="predicted"/>
<feature type="domain" description="MurNAc-LAA" evidence="2">
    <location>
        <begin position="61"/>
        <end position="170"/>
    </location>
</feature>
<organism evidence="3 4">
    <name type="scientific">Tepidimicrobium xylanilyticum</name>
    <dbReference type="NCBI Taxonomy" id="1123352"/>
    <lineage>
        <taxon>Bacteria</taxon>
        <taxon>Bacillati</taxon>
        <taxon>Bacillota</taxon>
        <taxon>Tissierellia</taxon>
        <taxon>Tissierellales</taxon>
        <taxon>Tepidimicrobiaceae</taxon>
        <taxon>Tepidimicrobium</taxon>
    </lineage>
</organism>
<name>A0A1H2YLH8_9FIRM</name>
<dbReference type="GO" id="GO:0030288">
    <property type="term" value="C:outer membrane-bounded periplasmic space"/>
    <property type="evidence" value="ECO:0007669"/>
    <property type="project" value="TreeGrafter"/>
</dbReference>
<dbReference type="PANTHER" id="PTHR30404:SF0">
    <property type="entry name" value="N-ACETYLMURAMOYL-L-ALANINE AMIDASE AMIC"/>
    <property type="match status" value="1"/>
</dbReference>
<dbReference type="GO" id="GO:0008745">
    <property type="term" value="F:N-acetylmuramoyl-L-alanine amidase activity"/>
    <property type="evidence" value="ECO:0007669"/>
    <property type="project" value="InterPro"/>
</dbReference>
<dbReference type="InterPro" id="IPR050695">
    <property type="entry name" value="N-acetylmuramoyl_amidase_3"/>
</dbReference>
<accession>A0A1H2YLH8</accession>
<dbReference type="RefSeq" id="WP_093752657.1">
    <property type="nucleotide sequence ID" value="NZ_FNNG01000006.1"/>
</dbReference>
<keyword evidence="4" id="KW-1185">Reference proteome</keyword>
<dbReference type="SUPFAM" id="SSF53187">
    <property type="entry name" value="Zn-dependent exopeptidases"/>
    <property type="match status" value="1"/>
</dbReference>
<dbReference type="InterPro" id="IPR002508">
    <property type="entry name" value="MurNAc-LAA_cat"/>
</dbReference>
<dbReference type="PANTHER" id="PTHR30404">
    <property type="entry name" value="N-ACETYLMURAMOYL-L-ALANINE AMIDASE"/>
    <property type="match status" value="1"/>
</dbReference>
<dbReference type="Pfam" id="PF01520">
    <property type="entry name" value="Amidase_3"/>
    <property type="match status" value="1"/>
</dbReference>
<dbReference type="SMART" id="SM00646">
    <property type="entry name" value="Ami_3"/>
    <property type="match status" value="1"/>
</dbReference>
<keyword evidence="1" id="KW-0378">Hydrolase</keyword>
<evidence type="ECO:0000313" key="3">
    <source>
        <dbReference type="EMBL" id="SDX05940.1"/>
    </source>
</evidence>
<gene>
    <name evidence="3" type="ORF">SAMN05660923_01654</name>
</gene>
<dbReference type="InterPro" id="IPR002901">
    <property type="entry name" value="MGlyc_endo_b_GlcNAc-like_dom"/>
</dbReference>
<dbReference type="EMBL" id="FNNG01000006">
    <property type="protein sequence ID" value="SDX05940.1"/>
    <property type="molecule type" value="Genomic_DNA"/>
</dbReference>
<dbReference type="OrthoDB" id="1696489at2"/>
<dbReference type="AlphaFoldDB" id="A0A1H2YLH8"/>
<protein>
    <submittedName>
        <fullName evidence="3">N-acetylmuramoyl-L-alanine amidase</fullName>
    </submittedName>
</protein>
<dbReference type="Gene3D" id="3.40.630.40">
    <property type="entry name" value="Zn-dependent exopeptidases"/>
    <property type="match status" value="1"/>
</dbReference>